<keyword evidence="5" id="KW-1185">Reference proteome</keyword>
<dbReference type="EMBL" id="JXXN02001913">
    <property type="protein sequence ID" value="THD23845.1"/>
    <property type="molecule type" value="Genomic_DNA"/>
</dbReference>
<feature type="domain" description="BBS7 beta-propeller" evidence="3">
    <location>
        <begin position="2"/>
        <end position="210"/>
    </location>
</feature>
<evidence type="ECO:0000313" key="4">
    <source>
        <dbReference type="EMBL" id="THD23845.1"/>
    </source>
</evidence>
<gene>
    <name evidence="4" type="ORF">D915_005595</name>
</gene>
<dbReference type="GO" id="GO:0060271">
    <property type="term" value="P:cilium assembly"/>
    <property type="evidence" value="ECO:0007669"/>
    <property type="project" value="TreeGrafter"/>
</dbReference>
<sequence length="516" mass="57928">MNDIYLATGHVYQKVSQNKEDEFLLCPDVITDIMIISDIGSTSDTFVALACQDCYIRILRMGFVSYELKLNSSPVCLTRGRSLDCAVYGAMDSTFGGLSNVSTVTLQIFLISTLLATLNRSEAILCWEKSPHGQYGPVLAMNHFDLDRDGEPELIVAYEQGVVEVFSYDEFGYPQLIYSLDHHARLTAMAVGPFSNPIYSEIVCVTFTGEADANRRTREDLKQLEIEVVELRASRCQLLPSFLVLNPTELTHTFQLDPVSSTYSLRLESAVPIDHVLVQSDCPVDLLDVVDNSAVKSVIPCTSEVDNNSVLVTYRCQTNTNQMELRLRTTEGKYGTLNIYLVPQGQTPCVCTRLQFPIWPLSLHRRTHEFPDNGPINQLKLEGKFSLAELHQLIMFCLPDTPERPPLCVGPNSTEDVRTGSTECARLVYESTFLSTHLECNYERNCALFRSDNLSTISVLKDAFTKEATKRKIHFTMDLGSCFYFFAVPNAYHFFICYGTLIELLVSSAKCDTVKV</sequence>
<dbReference type="Proteomes" id="UP000230066">
    <property type="component" value="Unassembled WGS sequence"/>
</dbReference>
<reference evidence="4" key="1">
    <citation type="submission" date="2019-03" db="EMBL/GenBank/DDBJ databases">
        <title>Improved annotation for the trematode Fasciola hepatica.</title>
        <authorList>
            <person name="Choi Y.-J."/>
            <person name="Martin J."/>
            <person name="Mitreva M."/>
        </authorList>
    </citation>
    <scope>NUCLEOTIDE SEQUENCE [LARGE SCALE GENOMIC DNA]</scope>
</reference>
<evidence type="ECO:0000259" key="3">
    <source>
        <dbReference type="Pfam" id="PF23743"/>
    </source>
</evidence>
<evidence type="ECO:0000259" key="2">
    <source>
        <dbReference type="Pfam" id="PF23361"/>
    </source>
</evidence>
<protein>
    <submittedName>
        <fullName evidence="4">Bardet-Biedl syndrome 7 protein like protein</fullName>
    </submittedName>
</protein>
<feature type="domain" description="BBS7 GAE" evidence="1">
    <location>
        <begin position="250"/>
        <end position="354"/>
    </location>
</feature>
<dbReference type="GO" id="GO:0016020">
    <property type="term" value="C:membrane"/>
    <property type="evidence" value="ECO:0007669"/>
    <property type="project" value="TreeGrafter"/>
</dbReference>
<dbReference type="InterPro" id="IPR056334">
    <property type="entry name" value="BBS7_GAE_dom"/>
</dbReference>
<dbReference type="GO" id="GO:0036064">
    <property type="term" value="C:ciliary basal body"/>
    <property type="evidence" value="ECO:0007669"/>
    <property type="project" value="TreeGrafter"/>
</dbReference>
<feature type="domain" description="BBS7 platform" evidence="2">
    <location>
        <begin position="364"/>
        <end position="478"/>
    </location>
</feature>
<evidence type="ECO:0000259" key="1">
    <source>
        <dbReference type="Pfam" id="PF23360"/>
    </source>
</evidence>
<organism evidence="4 5">
    <name type="scientific">Fasciola hepatica</name>
    <name type="common">Liver fluke</name>
    <dbReference type="NCBI Taxonomy" id="6192"/>
    <lineage>
        <taxon>Eukaryota</taxon>
        <taxon>Metazoa</taxon>
        <taxon>Spiralia</taxon>
        <taxon>Lophotrochozoa</taxon>
        <taxon>Platyhelminthes</taxon>
        <taxon>Trematoda</taxon>
        <taxon>Digenea</taxon>
        <taxon>Plagiorchiida</taxon>
        <taxon>Echinostomata</taxon>
        <taxon>Echinostomatoidea</taxon>
        <taxon>Fasciolidae</taxon>
        <taxon>Fasciola</taxon>
    </lineage>
</organism>
<dbReference type="InterPro" id="IPR056332">
    <property type="entry name" value="Beta-prop_BBS7"/>
</dbReference>
<evidence type="ECO:0000313" key="5">
    <source>
        <dbReference type="Proteomes" id="UP000230066"/>
    </source>
</evidence>
<dbReference type="Pfam" id="PF23361">
    <property type="entry name" value="BBS7_pf"/>
    <property type="match status" value="1"/>
</dbReference>
<proteinExistence type="predicted"/>
<dbReference type="PANTHER" id="PTHR16074">
    <property type="entry name" value="BARDET-BIEDL SYNDROME 7 PROTEIN"/>
    <property type="match status" value="1"/>
</dbReference>
<dbReference type="GO" id="GO:0005930">
    <property type="term" value="C:axoneme"/>
    <property type="evidence" value="ECO:0007669"/>
    <property type="project" value="TreeGrafter"/>
</dbReference>
<name>A0A4E0RAX7_FASHE</name>
<dbReference type="GO" id="GO:0008104">
    <property type="term" value="P:intracellular protein localization"/>
    <property type="evidence" value="ECO:0007669"/>
    <property type="project" value="TreeGrafter"/>
</dbReference>
<dbReference type="GO" id="GO:0034464">
    <property type="term" value="C:BBSome"/>
    <property type="evidence" value="ECO:0007669"/>
    <property type="project" value="TreeGrafter"/>
</dbReference>
<dbReference type="Pfam" id="PF23743">
    <property type="entry name" value="Beta-prop_BBS7"/>
    <property type="match status" value="1"/>
</dbReference>
<accession>A0A4E0RAX7</accession>
<dbReference type="AlphaFoldDB" id="A0A4E0RAX7"/>
<dbReference type="Pfam" id="PF23360">
    <property type="entry name" value="BBS7_GAE"/>
    <property type="match status" value="1"/>
</dbReference>
<comment type="caution">
    <text evidence="4">The sequence shown here is derived from an EMBL/GenBank/DDBJ whole genome shotgun (WGS) entry which is preliminary data.</text>
</comment>
<dbReference type="InterPro" id="IPR056333">
    <property type="entry name" value="BBS7_pf_dom"/>
</dbReference>
<dbReference type="PANTHER" id="PTHR16074:SF4">
    <property type="entry name" value="BARDET-BIEDL SYNDROME 7 PROTEIN"/>
    <property type="match status" value="1"/>
</dbReference>